<dbReference type="EMBL" id="LT896721">
    <property type="protein sequence ID" value="SNB53805.1"/>
    <property type="molecule type" value="Genomic_DNA"/>
</dbReference>
<organism evidence="2">
    <name type="scientific">Cowpox virus</name>
    <name type="common">CPV</name>
    <dbReference type="NCBI Taxonomy" id="10243"/>
    <lineage>
        <taxon>Viruses</taxon>
        <taxon>Varidnaviria</taxon>
        <taxon>Bamfordvirae</taxon>
        <taxon>Nucleocytoviricota</taxon>
        <taxon>Pokkesviricetes</taxon>
        <taxon>Chitovirales</taxon>
        <taxon>Poxviridae</taxon>
        <taxon>Chordopoxvirinae</taxon>
        <taxon>Orthopoxvirus</taxon>
        <taxon>Orthopoxvirus cowpox</taxon>
    </lineage>
</organism>
<sequence length="59" mass="6965">MLMHFYSISSVKKNYPIMYLRVLYVANIIAVMPISFRYSRVPMLGMVMVLFRNVEMSVI</sequence>
<organismHost>
    <name type="scientific">Felis catus</name>
    <name type="common">Cat</name>
    <name type="synonym">Felis silvestris catus</name>
    <dbReference type="NCBI Taxonomy" id="9685"/>
</organismHost>
<organismHost>
    <name type="scientific">Apodemus sylvaticus</name>
    <name type="common">European woodmouse</name>
    <dbReference type="NCBI Taxonomy" id="10129"/>
</organismHost>
<organismHost>
    <name type="scientific">Mus musculus</name>
    <name type="common">Mouse</name>
    <dbReference type="NCBI Taxonomy" id="10090"/>
</organismHost>
<organismHost>
    <name type="scientific">Myodes glareolus</name>
    <name type="common">Bank vole</name>
    <name type="synonym">Clethrionomys glareolus</name>
    <dbReference type="NCBI Taxonomy" id="447135"/>
</organismHost>
<proteinExistence type="predicted"/>
<evidence type="ECO:0000256" key="1">
    <source>
        <dbReference type="SAM" id="Phobius"/>
    </source>
</evidence>
<keyword evidence="1" id="KW-0472">Membrane</keyword>
<organismHost>
    <name type="scientific">Microtus agrestis</name>
    <name type="common">Short-tailed field vole</name>
    <dbReference type="NCBI Taxonomy" id="29092"/>
</organismHost>
<organismHost>
    <name type="scientific">Loxodonta africana</name>
    <name type="common">African elephant</name>
    <dbReference type="NCBI Taxonomy" id="9785"/>
</organismHost>
<organismHost>
    <name type="scientific">Homo sapiens</name>
    <name type="common">Human</name>
    <dbReference type="NCBI Taxonomy" id="9606"/>
</organismHost>
<gene>
    <name evidence="2" type="primary">CPXV047</name>
</gene>
<protein>
    <submittedName>
        <fullName evidence="2">CPXV047 protein</fullName>
    </submittedName>
</protein>
<feature type="transmembrane region" description="Helical" evidence="1">
    <location>
        <begin position="20"/>
        <end position="38"/>
    </location>
</feature>
<name>A0A212Q3N3_COWPX</name>
<reference evidence="2" key="1">
    <citation type="submission" date="2017-06" db="EMBL/GenBank/DDBJ databases">
        <authorList>
            <person name="Kim H.J."/>
            <person name="Triplett B.A."/>
        </authorList>
    </citation>
    <scope>NUCLEOTIDE SEQUENCE</scope>
    <source>
        <strain evidence="2">Ger 2010 MKY</strain>
    </source>
</reference>
<dbReference type="Proteomes" id="UP000272857">
    <property type="component" value="Segment"/>
</dbReference>
<organismHost>
    <name type="scientific">Bos taurus</name>
    <name type="common">Bovine</name>
    <dbReference type="NCBI Taxonomy" id="9913"/>
</organismHost>
<keyword evidence="1" id="KW-0812">Transmembrane</keyword>
<accession>A0A212Q3N3</accession>
<evidence type="ECO:0000313" key="2">
    <source>
        <dbReference type="EMBL" id="SNB53805.1"/>
    </source>
</evidence>
<keyword evidence="1" id="KW-1133">Transmembrane helix</keyword>